<dbReference type="Pfam" id="PF02653">
    <property type="entry name" value="BPD_transp_2"/>
    <property type="match status" value="1"/>
</dbReference>
<feature type="transmembrane region" description="Helical" evidence="6">
    <location>
        <begin position="124"/>
        <end position="148"/>
    </location>
</feature>
<accession>A0ABP9HHH8</accession>
<evidence type="ECO:0000256" key="1">
    <source>
        <dbReference type="ARBA" id="ARBA00004651"/>
    </source>
</evidence>
<dbReference type="CDD" id="cd06579">
    <property type="entry name" value="TM_PBP1_transp_AraH_like"/>
    <property type="match status" value="1"/>
</dbReference>
<protein>
    <submittedName>
        <fullName evidence="7">ABC transporter permease</fullName>
    </submittedName>
</protein>
<feature type="transmembrane region" description="Helical" evidence="6">
    <location>
        <begin position="255"/>
        <end position="273"/>
    </location>
</feature>
<sequence length="332" mass="33461">MPETSIPTAAAPPAPAPAPARARRQVSIPTSAALLVFLAAEVVFFSVRSPFFLNWANWVNILTALAITGVLAAGATVLLIAGQFDLSVGSGVAFVGLVLVLAAPAVGLPLAVVLAVATGIGIGLLNGFLVTVVGINALITTLGTLAVFRGLTLVIGGGQNIPVQGFDFAIQRPFLDVPVPALVFLVVAVLVAALLRFTVFGRSMYAIGANPVAARLVGIRVSRKLFAAFTISGACIAVAGLLSTSQLGSTSGTTGTGLELAAVTAVILGGVSLSGGVGGMLGTVIGLLIVGVLSNGLTLMNVDSAWQQVATGSLLIIAVAFDRLRQKVFRSA</sequence>
<evidence type="ECO:0000313" key="8">
    <source>
        <dbReference type="Proteomes" id="UP001501195"/>
    </source>
</evidence>
<evidence type="ECO:0000313" key="7">
    <source>
        <dbReference type="EMBL" id="GAA4970953.1"/>
    </source>
</evidence>
<dbReference type="PANTHER" id="PTHR32196:SF72">
    <property type="entry name" value="RIBOSE IMPORT PERMEASE PROTEIN RBSC"/>
    <property type="match status" value="1"/>
</dbReference>
<gene>
    <name evidence="7" type="ORF">GCM10023225_11090</name>
</gene>
<dbReference type="InterPro" id="IPR001851">
    <property type="entry name" value="ABC_transp_permease"/>
</dbReference>
<evidence type="ECO:0000256" key="2">
    <source>
        <dbReference type="ARBA" id="ARBA00022475"/>
    </source>
</evidence>
<feature type="transmembrane region" description="Helical" evidence="6">
    <location>
        <begin position="177"/>
        <end position="195"/>
    </location>
</feature>
<keyword evidence="3 6" id="KW-0812">Transmembrane</keyword>
<reference evidence="8" key="1">
    <citation type="journal article" date="2019" name="Int. J. Syst. Evol. Microbiol.">
        <title>The Global Catalogue of Microorganisms (GCM) 10K type strain sequencing project: providing services to taxonomists for standard genome sequencing and annotation.</title>
        <authorList>
            <consortium name="The Broad Institute Genomics Platform"/>
            <consortium name="The Broad Institute Genome Sequencing Center for Infectious Disease"/>
            <person name="Wu L."/>
            <person name="Ma J."/>
        </authorList>
    </citation>
    <scope>NUCLEOTIDE SEQUENCE [LARGE SCALE GENOMIC DNA]</scope>
    <source>
        <strain evidence="8">JCM 18126</strain>
    </source>
</reference>
<dbReference type="RefSeq" id="WP_345711388.1">
    <property type="nucleotide sequence ID" value="NZ_BAABIL010000138.1"/>
</dbReference>
<evidence type="ECO:0000256" key="5">
    <source>
        <dbReference type="ARBA" id="ARBA00023136"/>
    </source>
</evidence>
<evidence type="ECO:0000256" key="6">
    <source>
        <dbReference type="SAM" id="Phobius"/>
    </source>
</evidence>
<dbReference type="Proteomes" id="UP001501195">
    <property type="component" value="Unassembled WGS sequence"/>
</dbReference>
<feature type="transmembrane region" description="Helical" evidence="6">
    <location>
        <begin position="26"/>
        <end position="47"/>
    </location>
</feature>
<feature type="transmembrane region" description="Helical" evidence="6">
    <location>
        <begin position="59"/>
        <end position="81"/>
    </location>
</feature>
<feature type="transmembrane region" description="Helical" evidence="6">
    <location>
        <begin position="225"/>
        <end position="243"/>
    </location>
</feature>
<evidence type="ECO:0000256" key="4">
    <source>
        <dbReference type="ARBA" id="ARBA00022989"/>
    </source>
</evidence>
<keyword evidence="8" id="KW-1185">Reference proteome</keyword>
<dbReference type="EMBL" id="BAABIL010000138">
    <property type="protein sequence ID" value="GAA4970953.1"/>
    <property type="molecule type" value="Genomic_DNA"/>
</dbReference>
<comment type="caution">
    <text evidence="7">The sequence shown here is derived from an EMBL/GenBank/DDBJ whole genome shotgun (WGS) entry which is preliminary data.</text>
</comment>
<proteinExistence type="predicted"/>
<dbReference type="PANTHER" id="PTHR32196">
    <property type="entry name" value="ABC TRANSPORTER PERMEASE PROTEIN YPHD-RELATED-RELATED"/>
    <property type="match status" value="1"/>
</dbReference>
<organism evidence="7 8">
    <name type="scientific">Kineococcus glutinatus</name>
    <dbReference type="NCBI Taxonomy" id="1070872"/>
    <lineage>
        <taxon>Bacteria</taxon>
        <taxon>Bacillati</taxon>
        <taxon>Actinomycetota</taxon>
        <taxon>Actinomycetes</taxon>
        <taxon>Kineosporiales</taxon>
        <taxon>Kineosporiaceae</taxon>
        <taxon>Kineococcus</taxon>
    </lineage>
</organism>
<keyword evidence="5 6" id="KW-0472">Membrane</keyword>
<name>A0ABP9HHH8_9ACTN</name>
<keyword evidence="2" id="KW-1003">Cell membrane</keyword>
<keyword evidence="4 6" id="KW-1133">Transmembrane helix</keyword>
<comment type="subcellular location">
    <subcellularLocation>
        <location evidence="1">Cell membrane</location>
        <topology evidence="1">Multi-pass membrane protein</topology>
    </subcellularLocation>
</comment>
<evidence type="ECO:0000256" key="3">
    <source>
        <dbReference type="ARBA" id="ARBA00022692"/>
    </source>
</evidence>
<feature type="transmembrane region" description="Helical" evidence="6">
    <location>
        <begin position="93"/>
        <end position="117"/>
    </location>
</feature>